<name>A0A4R9G4B4_9LEPT</name>
<proteinExistence type="predicted"/>
<sequence length="138" mass="16399">MSSSIYNYFLDFSEFENYLKGPSFFGSGISAIPAFDSKTSNSTEARVEWSAKRGFHLELKHPEKAYIRKDWNDTEWERKEDLFRFFPEPFEEIFFQALDKSRFHVLWKSERGIVFSGTLSRKKTSLLHKISAFFSRKR</sequence>
<keyword evidence="2" id="KW-1185">Reference proteome</keyword>
<reference evidence="1" key="1">
    <citation type="journal article" date="2019" name="PLoS Negl. Trop. Dis.">
        <title>Revisiting the worldwide diversity of Leptospira species in the environment.</title>
        <authorList>
            <person name="Vincent A.T."/>
            <person name="Schiettekatte O."/>
            <person name="Bourhy P."/>
            <person name="Veyrier F.J."/>
            <person name="Picardeau M."/>
        </authorList>
    </citation>
    <scope>NUCLEOTIDE SEQUENCE [LARGE SCALE GENOMIC DNA]</scope>
    <source>
        <strain evidence="1">SSW15</strain>
    </source>
</reference>
<dbReference type="EMBL" id="RQET01000014">
    <property type="protein sequence ID" value="TGK06171.1"/>
    <property type="molecule type" value="Genomic_DNA"/>
</dbReference>
<evidence type="ECO:0000313" key="1">
    <source>
        <dbReference type="EMBL" id="TGK06171.1"/>
    </source>
</evidence>
<gene>
    <name evidence="1" type="ORF">EHO60_16385</name>
</gene>
<dbReference type="AlphaFoldDB" id="A0A4R9G4B4"/>
<dbReference type="OrthoDB" id="333653at2"/>
<organism evidence="1 2">
    <name type="scientific">Leptospira fletcheri</name>
    <dbReference type="NCBI Taxonomy" id="2484981"/>
    <lineage>
        <taxon>Bacteria</taxon>
        <taxon>Pseudomonadati</taxon>
        <taxon>Spirochaetota</taxon>
        <taxon>Spirochaetia</taxon>
        <taxon>Leptospirales</taxon>
        <taxon>Leptospiraceae</taxon>
        <taxon>Leptospira</taxon>
    </lineage>
</organism>
<protein>
    <submittedName>
        <fullName evidence="1">Uncharacterized protein</fullName>
    </submittedName>
</protein>
<comment type="caution">
    <text evidence="1">The sequence shown here is derived from an EMBL/GenBank/DDBJ whole genome shotgun (WGS) entry which is preliminary data.</text>
</comment>
<evidence type="ECO:0000313" key="2">
    <source>
        <dbReference type="Proteomes" id="UP000298458"/>
    </source>
</evidence>
<dbReference type="Proteomes" id="UP000298458">
    <property type="component" value="Unassembled WGS sequence"/>
</dbReference>
<accession>A0A4R9G4B4</accession>